<accession>A0A182NW48</accession>
<sequence>TVRAGRVARVSCASSVRVCEILWDDKCPYSVVYVCIYICIGECVSLCHIVKYLTSQRERCVQSSSRRQSTSGEKAASVNDRLRYSLRMVLEMKVIPLGGV</sequence>
<dbReference type="EnsemblMetazoa" id="ADIR014132-RA">
    <property type="protein sequence ID" value="ADIR014132-PA"/>
    <property type="gene ID" value="ADIR014132"/>
</dbReference>
<reference evidence="2" key="1">
    <citation type="submission" date="2013-03" db="EMBL/GenBank/DDBJ databases">
        <title>The Genome Sequence of Anopheles dirus WRAIR2.</title>
        <authorList>
            <consortium name="The Broad Institute Genomics Platform"/>
            <person name="Neafsey D.E."/>
            <person name="Walton C."/>
            <person name="Walker B."/>
            <person name="Young S.K."/>
            <person name="Zeng Q."/>
            <person name="Gargeya S."/>
            <person name="Fitzgerald M."/>
            <person name="Haas B."/>
            <person name="Abouelleil A."/>
            <person name="Allen A.W."/>
            <person name="Alvarado L."/>
            <person name="Arachchi H.M."/>
            <person name="Berlin A.M."/>
            <person name="Chapman S.B."/>
            <person name="Gainer-Dewar J."/>
            <person name="Goldberg J."/>
            <person name="Griggs A."/>
            <person name="Gujja S."/>
            <person name="Hansen M."/>
            <person name="Howarth C."/>
            <person name="Imamovic A."/>
            <person name="Ireland A."/>
            <person name="Larimer J."/>
            <person name="McCowan C."/>
            <person name="Murphy C."/>
            <person name="Pearson M."/>
            <person name="Poon T.W."/>
            <person name="Priest M."/>
            <person name="Roberts A."/>
            <person name="Saif S."/>
            <person name="Shea T."/>
            <person name="Sisk P."/>
            <person name="Sykes S."/>
            <person name="Wortman J."/>
            <person name="Nusbaum C."/>
            <person name="Birren B."/>
        </authorList>
    </citation>
    <scope>NUCLEOTIDE SEQUENCE [LARGE SCALE GENOMIC DNA]</scope>
    <source>
        <strain evidence="2">WRAIR2</strain>
    </source>
</reference>
<dbReference type="Proteomes" id="UP000075884">
    <property type="component" value="Unassembled WGS sequence"/>
</dbReference>
<name>A0A182NW48_9DIPT</name>
<dbReference type="AlphaFoldDB" id="A0A182NW48"/>
<reference evidence="1" key="2">
    <citation type="submission" date="2020-05" db="UniProtKB">
        <authorList>
            <consortium name="EnsemblMetazoa"/>
        </authorList>
    </citation>
    <scope>IDENTIFICATION</scope>
    <source>
        <strain evidence="1">WRAIR2</strain>
    </source>
</reference>
<evidence type="ECO:0000313" key="1">
    <source>
        <dbReference type="EnsemblMetazoa" id="ADIR014132-PA"/>
    </source>
</evidence>
<protein>
    <submittedName>
        <fullName evidence="1">Uncharacterized protein</fullName>
    </submittedName>
</protein>
<evidence type="ECO:0000313" key="2">
    <source>
        <dbReference type="Proteomes" id="UP000075884"/>
    </source>
</evidence>
<dbReference type="VEuPathDB" id="VectorBase:ADIR014132"/>
<organism evidence="1 2">
    <name type="scientific">Anopheles dirus</name>
    <dbReference type="NCBI Taxonomy" id="7168"/>
    <lineage>
        <taxon>Eukaryota</taxon>
        <taxon>Metazoa</taxon>
        <taxon>Ecdysozoa</taxon>
        <taxon>Arthropoda</taxon>
        <taxon>Hexapoda</taxon>
        <taxon>Insecta</taxon>
        <taxon>Pterygota</taxon>
        <taxon>Neoptera</taxon>
        <taxon>Endopterygota</taxon>
        <taxon>Diptera</taxon>
        <taxon>Nematocera</taxon>
        <taxon>Culicoidea</taxon>
        <taxon>Culicidae</taxon>
        <taxon>Anophelinae</taxon>
        <taxon>Anopheles</taxon>
    </lineage>
</organism>
<keyword evidence="2" id="KW-1185">Reference proteome</keyword>
<proteinExistence type="predicted"/>